<organism evidence="5 6">
    <name type="scientific">Paenibacillus ginsengarvi</name>
    <dbReference type="NCBI Taxonomy" id="400777"/>
    <lineage>
        <taxon>Bacteria</taxon>
        <taxon>Bacillati</taxon>
        <taxon>Bacillota</taxon>
        <taxon>Bacilli</taxon>
        <taxon>Bacillales</taxon>
        <taxon>Paenibacillaceae</taxon>
        <taxon>Paenibacillus</taxon>
    </lineage>
</organism>
<dbReference type="InterPro" id="IPR014710">
    <property type="entry name" value="RmlC-like_jellyroll"/>
</dbReference>
<dbReference type="SUPFAM" id="SSF46689">
    <property type="entry name" value="Homeodomain-like"/>
    <property type="match status" value="2"/>
</dbReference>
<accession>A0A3B0AL63</accession>
<keyword evidence="3" id="KW-0804">Transcription</keyword>
<dbReference type="OrthoDB" id="182958at2"/>
<keyword evidence="2" id="KW-0238">DNA-binding</keyword>
<dbReference type="Pfam" id="PF02311">
    <property type="entry name" value="AraC_binding"/>
    <property type="match status" value="1"/>
</dbReference>
<proteinExistence type="predicted"/>
<dbReference type="EMBL" id="RBAH01000053">
    <property type="protein sequence ID" value="RKN61329.1"/>
    <property type="molecule type" value="Genomic_DNA"/>
</dbReference>
<dbReference type="PANTHER" id="PTHR43280">
    <property type="entry name" value="ARAC-FAMILY TRANSCRIPTIONAL REGULATOR"/>
    <property type="match status" value="1"/>
</dbReference>
<dbReference type="GO" id="GO:0043565">
    <property type="term" value="F:sequence-specific DNA binding"/>
    <property type="evidence" value="ECO:0007669"/>
    <property type="project" value="InterPro"/>
</dbReference>
<dbReference type="SUPFAM" id="SSF51215">
    <property type="entry name" value="Regulatory protein AraC"/>
    <property type="match status" value="1"/>
</dbReference>
<dbReference type="Gene3D" id="2.60.120.10">
    <property type="entry name" value="Jelly Rolls"/>
    <property type="match status" value="1"/>
</dbReference>
<dbReference type="InterPro" id="IPR003313">
    <property type="entry name" value="AraC-bd"/>
</dbReference>
<evidence type="ECO:0000259" key="4">
    <source>
        <dbReference type="PROSITE" id="PS01124"/>
    </source>
</evidence>
<reference evidence="5 6" key="1">
    <citation type="journal article" date="2007" name="Int. J. Syst. Evol. Microbiol.">
        <title>Paenibacillus ginsengarvi sp. nov., isolated from soil from ginseng cultivation.</title>
        <authorList>
            <person name="Yoon M.H."/>
            <person name="Ten L.N."/>
            <person name="Im W.T."/>
        </authorList>
    </citation>
    <scope>NUCLEOTIDE SEQUENCE [LARGE SCALE GENOMIC DNA]</scope>
    <source>
        <strain evidence="5 6">KCTC 13059</strain>
    </source>
</reference>
<protein>
    <submittedName>
        <fullName evidence="5">AraC family transcriptional regulator</fullName>
    </submittedName>
</protein>
<dbReference type="InterPro" id="IPR037923">
    <property type="entry name" value="HTH-like"/>
</dbReference>
<dbReference type="PRINTS" id="PR00032">
    <property type="entry name" value="HTHARAC"/>
</dbReference>
<gene>
    <name evidence="5" type="ORF">D7M11_35495</name>
</gene>
<dbReference type="SMART" id="SM00342">
    <property type="entry name" value="HTH_ARAC"/>
    <property type="match status" value="1"/>
</dbReference>
<evidence type="ECO:0000313" key="6">
    <source>
        <dbReference type="Proteomes" id="UP000282311"/>
    </source>
</evidence>
<evidence type="ECO:0000256" key="3">
    <source>
        <dbReference type="ARBA" id="ARBA00023163"/>
    </source>
</evidence>
<dbReference type="InterPro" id="IPR009057">
    <property type="entry name" value="Homeodomain-like_sf"/>
</dbReference>
<dbReference type="PROSITE" id="PS00041">
    <property type="entry name" value="HTH_ARAC_FAMILY_1"/>
    <property type="match status" value="1"/>
</dbReference>
<feature type="domain" description="HTH araC/xylS-type" evidence="4">
    <location>
        <begin position="186"/>
        <end position="284"/>
    </location>
</feature>
<keyword evidence="1" id="KW-0805">Transcription regulation</keyword>
<keyword evidence="6" id="KW-1185">Reference proteome</keyword>
<dbReference type="InterPro" id="IPR020449">
    <property type="entry name" value="Tscrpt_reg_AraC-type_HTH"/>
</dbReference>
<dbReference type="PANTHER" id="PTHR43280:SF2">
    <property type="entry name" value="HTH-TYPE TRANSCRIPTIONAL REGULATOR EXSA"/>
    <property type="match status" value="1"/>
</dbReference>
<dbReference type="AlphaFoldDB" id="A0A3B0AL63"/>
<dbReference type="Pfam" id="PF12833">
    <property type="entry name" value="HTH_18"/>
    <property type="match status" value="1"/>
</dbReference>
<dbReference type="InterPro" id="IPR018060">
    <property type="entry name" value="HTH_AraC"/>
</dbReference>
<dbReference type="InterPro" id="IPR018062">
    <property type="entry name" value="HTH_AraC-typ_CS"/>
</dbReference>
<dbReference type="PROSITE" id="PS01124">
    <property type="entry name" value="HTH_ARAC_FAMILY_2"/>
    <property type="match status" value="1"/>
</dbReference>
<evidence type="ECO:0000256" key="1">
    <source>
        <dbReference type="ARBA" id="ARBA00023015"/>
    </source>
</evidence>
<evidence type="ECO:0000313" key="5">
    <source>
        <dbReference type="EMBL" id="RKN61329.1"/>
    </source>
</evidence>
<dbReference type="RefSeq" id="WP_120751995.1">
    <property type="nucleotide sequence ID" value="NZ_RBAH01000053.1"/>
</dbReference>
<dbReference type="Gene3D" id="1.10.10.60">
    <property type="entry name" value="Homeodomain-like"/>
    <property type="match status" value="2"/>
</dbReference>
<comment type="caution">
    <text evidence="5">The sequence shown here is derived from an EMBL/GenBank/DDBJ whole genome shotgun (WGS) entry which is preliminary data.</text>
</comment>
<sequence>MPPVIPPVLTDYPNMDRFPFYIIKKVNNNIPPHRHDFLELSLVVEGTGTETVNGVKHRLGPGTITFLLPYQIHDIRADAGSNLLLHVCNFDMGILLNAPDRELGHCLLHAGDTEAAPFVRSEAEQHRDLLALFDRMQHEYNKDEPWKKLILTSMLFEALARFDRLRLEKRSAPAEAGRKPETSAIWEIVHYIHQHYQEPLTLADLARLFHFSVPNLSKQLKHHLGTSFVDFVHELRIRQACSLLRSSDMTITDIALEAGFRSFASFSRVFGDMKGISPSAYRKRWSGRLQEDE</sequence>
<evidence type="ECO:0000256" key="2">
    <source>
        <dbReference type="ARBA" id="ARBA00023125"/>
    </source>
</evidence>
<dbReference type="Proteomes" id="UP000282311">
    <property type="component" value="Unassembled WGS sequence"/>
</dbReference>
<dbReference type="GO" id="GO:0003700">
    <property type="term" value="F:DNA-binding transcription factor activity"/>
    <property type="evidence" value="ECO:0007669"/>
    <property type="project" value="InterPro"/>
</dbReference>
<name>A0A3B0AL63_9BACL</name>